<dbReference type="SUPFAM" id="SSF57716">
    <property type="entry name" value="Glucocorticoid receptor-like (DNA-binding domain)"/>
    <property type="match status" value="1"/>
</dbReference>
<dbReference type="GO" id="GO:0003677">
    <property type="term" value="F:DNA binding"/>
    <property type="evidence" value="ECO:0007669"/>
    <property type="project" value="UniProtKB-UniRule"/>
</dbReference>
<dbReference type="InterPro" id="IPR006612">
    <property type="entry name" value="THAP_Znf"/>
</dbReference>
<dbReference type="InterPro" id="IPR048366">
    <property type="entry name" value="TNP-like_GBD"/>
</dbReference>
<keyword evidence="2 5" id="KW-0863">Zinc-finger</keyword>
<evidence type="ECO:0000313" key="7">
    <source>
        <dbReference type="EMBL" id="KAK8769742.1"/>
    </source>
</evidence>
<dbReference type="Proteomes" id="UP001321473">
    <property type="component" value="Unassembled WGS sequence"/>
</dbReference>
<gene>
    <name evidence="7" type="ORF">V5799_013793</name>
</gene>
<keyword evidence="8" id="KW-1185">Reference proteome</keyword>
<proteinExistence type="predicted"/>
<comment type="caution">
    <text evidence="7">The sequence shown here is derived from an EMBL/GenBank/DDBJ whole genome shotgun (WGS) entry which is preliminary data.</text>
</comment>
<evidence type="ECO:0000313" key="8">
    <source>
        <dbReference type="Proteomes" id="UP001321473"/>
    </source>
</evidence>
<name>A0AAQ4E518_AMBAM</name>
<evidence type="ECO:0000256" key="5">
    <source>
        <dbReference type="PROSITE-ProRule" id="PRU00309"/>
    </source>
</evidence>
<dbReference type="PROSITE" id="PS50950">
    <property type="entry name" value="ZF_THAP"/>
    <property type="match status" value="1"/>
</dbReference>
<reference evidence="7 8" key="1">
    <citation type="journal article" date="2023" name="Arcadia Sci">
        <title>De novo assembly of a long-read Amblyomma americanum tick genome.</title>
        <authorList>
            <person name="Chou S."/>
            <person name="Poskanzer K.E."/>
            <person name="Rollins M."/>
            <person name="Thuy-Boun P.S."/>
        </authorList>
    </citation>
    <scope>NUCLEOTIDE SEQUENCE [LARGE SCALE GENOMIC DNA]</scope>
    <source>
        <strain evidence="7">F_SG_1</strain>
        <tissue evidence="7">Salivary glands</tissue>
    </source>
</reference>
<dbReference type="Pfam" id="PF21788">
    <property type="entry name" value="TNP-like_GBD"/>
    <property type="match status" value="1"/>
</dbReference>
<evidence type="ECO:0000256" key="1">
    <source>
        <dbReference type="ARBA" id="ARBA00022723"/>
    </source>
</evidence>
<dbReference type="EMBL" id="JARKHS020022173">
    <property type="protein sequence ID" value="KAK8769742.1"/>
    <property type="molecule type" value="Genomic_DNA"/>
</dbReference>
<feature type="non-terminal residue" evidence="7">
    <location>
        <position position="226"/>
    </location>
</feature>
<keyword evidence="3" id="KW-0862">Zinc</keyword>
<evidence type="ECO:0000256" key="3">
    <source>
        <dbReference type="ARBA" id="ARBA00022833"/>
    </source>
</evidence>
<keyword evidence="1" id="KW-0479">Metal-binding</keyword>
<evidence type="ECO:0000259" key="6">
    <source>
        <dbReference type="PROSITE" id="PS50950"/>
    </source>
</evidence>
<feature type="domain" description="THAP-type" evidence="6">
    <location>
        <begin position="1"/>
        <end position="83"/>
    </location>
</feature>
<accession>A0AAQ4E518</accession>
<protein>
    <recommendedName>
        <fullName evidence="6">THAP-type domain-containing protein</fullName>
    </recommendedName>
</protein>
<organism evidence="7 8">
    <name type="scientific">Amblyomma americanum</name>
    <name type="common">Lone star tick</name>
    <dbReference type="NCBI Taxonomy" id="6943"/>
    <lineage>
        <taxon>Eukaryota</taxon>
        <taxon>Metazoa</taxon>
        <taxon>Ecdysozoa</taxon>
        <taxon>Arthropoda</taxon>
        <taxon>Chelicerata</taxon>
        <taxon>Arachnida</taxon>
        <taxon>Acari</taxon>
        <taxon>Parasitiformes</taxon>
        <taxon>Ixodida</taxon>
        <taxon>Ixodoidea</taxon>
        <taxon>Ixodidae</taxon>
        <taxon>Amblyomminae</taxon>
        <taxon>Amblyomma</taxon>
    </lineage>
</organism>
<sequence length="226" mass="25723">MPTCCVPGCKSGYRNDVNSSERHFFCAPSNETLRSAWNRAIPRADRELSAKSKAGSDLVNFEHYRKLHDIEEKEQLKVVPRLTASHVNPKKLEKMNVRLATQLFSRSVAVGLKFYREQQKPGFEGTEGTESFTRRMNDLFDALNAKCPAEGIRKNSPQLKVIIDFLDMLNSTEKKSVKNNTKLFASQMTTESLRVTLMSVLDIVTWLHDKGVRYVLTAKLNQDPLE</sequence>
<evidence type="ECO:0000256" key="2">
    <source>
        <dbReference type="ARBA" id="ARBA00022771"/>
    </source>
</evidence>
<dbReference type="AlphaFoldDB" id="A0AAQ4E518"/>
<keyword evidence="4 5" id="KW-0238">DNA-binding</keyword>
<dbReference type="GO" id="GO:0008270">
    <property type="term" value="F:zinc ion binding"/>
    <property type="evidence" value="ECO:0007669"/>
    <property type="project" value="UniProtKB-KW"/>
</dbReference>
<evidence type="ECO:0000256" key="4">
    <source>
        <dbReference type="ARBA" id="ARBA00023125"/>
    </source>
</evidence>